<evidence type="ECO:0000313" key="7">
    <source>
        <dbReference type="EMBL" id="PLW77271.1"/>
    </source>
</evidence>
<feature type="site" description="Important for catalytic activity" evidence="5">
    <location>
        <position position="110"/>
    </location>
</feature>
<dbReference type="UniPathway" id="UPA00128">
    <property type="reaction ID" value="UER00191"/>
</dbReference>
<dbReference type="OrthoDB" id="9811425at2"/>
<evidence type="ECO:0000256" key="3">
    <source>
        <dbReference type="ARBA" id="ARBA00023002"/>
    </source>
</evidence>
<dbReference type="InterPro" id="IPR028614">
    <property type="entry name" value="GDP_fucose/colitose_synth"/>
</dbReference>
<comment type="catalytic activity">
    <reaction evidence="5">
        <text>GDP-beta-L-fucose + NADP(+) = GDP-4-dehydro-alpha-D-rhamnose + NADPH + H(+)</text>
        <dbReference type="Rhea" id="RHEA:18885"/>
        <dbReference type="ChEBI" id="CHEBI:15378"/>
        <dbReference type="ChEBI" id="CHEBI:57273"/>
        <dbReference type="ChEBI" id="CHEBI:57783"/>
        <dbReference type="ChEBI" id="CHEBI:57964"/>
        <dbReference type="ChEBI" id="CHEBI:58349"/>
        <dbReference type="EC" id="1.1.1.271"/>
    </reaction>
</comment>
<dbReference type="HAMAP" id="MF_00956">
    <property type="entry name" value="GDP_fucose_synth"/>
    <property type="match status" value="1"/>
</dbReference>
<name>A0A2N5XRW7_9HYPH</name>
<accession>A0A2N5XRW7</accession>
<keyword evidence="8" id="KW-1185">Reference proteome</keyword>
<feature type="binding site" evidence="5">
    <location>
        <position position="141"/>
    </location>
    <ligand>
        <name>NADP(+)</name>
        <dbReference type="ChEBI" id="CHEBI:58349"/>
    </ligand>
</feature>
<dbReference type="InterPro" id="IPR036291">
    <property type="entry name" value="NAD(P)-bd_dom_sf"/>
</dbReference>
<dbReference type="GO" id="GO:0070401">
    <property type="term" value="F:NADP+ binding"/>
    <property type="evidence" value="ECO:0007669"/>
    <property type="project" value="UniProtKB-UniRule"/>
</dbReference>
<dbReference type="Gene3D" id="3.90.25.10">
    <property type="entry name" value="UDP-galactose 4-epimerase, domain 1"/>
    <property type="match status" value="1"/>
</dbReference>
<dbReference type="GO" id="GO:0042351">
    <property type="term" value="P:'de novo' GDP-L-fucose biosynthetic process"/>
    <property type="evidence" value="ECO:0007669"/>
    <property type="project" value="UniProtKB-UniRule"/>
</dbReference>
<proteinExistence type="inferred from homology"/>
<evidence type="ECO:0000259" key="6">
    <source>
        <dbReference type="Pfam" id="PF01370"/>
    </source>
</evidence>
<dbReference type="InterPro" id="IPR001509">
    <property type="entry name" value="Epimerase_deHydtase"/>
</dbReference>
<protein>
    <recommendedName>
        <fullName evidence="5">GDP-L-fucose synthase</fullName>
        <ecNumber evidence="5">1.1.1.271</ecNumber>
    </recommendedName>
    <alternativeName>
        <fullName evidence="5">GDP-4-keto-6-deoxy-D-mannose-3,5-epimerase-4-reductase</fullName>
    </alternativeName>
</protein>
<feature type="site" description="Important for catalytic activity" evidence="5">
    <location>
        <position position="108"/>
    </location>
</feature>
<keyword evidence="2 5" id="KW-0521">NADP</keyword>
<comment type="function">
    <text evidence="5">Catalyzes the two-step NADP-dependent conversion of GDP-4-dehydro-6-deoxy-D-mannose to GDP-fucose, involving an epimerase and a reductase reaction.</text>
</comment>
<feature type="binding site" evidence="5">
    <location>
        <position position="181"/>
    </location>
    <ligand>
        <name>NADP(+)</name>
        <dbReference type="ChEBI" id="CHEBI:58349"/>
    </ligand>
</feature>
<dbReference type="Proteomes" id="UP000234881">
    <property type="component" value="Unassembled WGS sequence"/>
</dbReference>
<comment type="similarity">
    <text evidence="1 5">Belongs to the NAD(P)-dependent epimerase/dehydratase family. Fucose synthase subfamily.</text>
</comment>
<feature type="binding site" evidence="5">
    <location>
        <position position="273"/>
    </location>
    <ligand>
        <name>substrate</name>
    </ligand>
</feature>
<feature type="domain" description="NAD-dependent epimerase/dehydratase" evidence="6">
    <location>
        <begin position="7"/>
        <end position="230"/>
    </location>
</feature>
<evidence type="ECO:0000313" key="8">
    <source>
        <dbReference type="Proteomes" id="UP000234881"/>
    </source>
</evidence>
<comment type="caution">
    <text evidence="7">The sequence shown here is derived from an EMBL/GenBank/DDBJ whole genome shotgun (WGS) entry which is preliminary data.</text>
</comment>
<dbReference type="PANTHER" id="PTHR43238:SF1">
    <property type="entry name" value="GDP-L-FUCOSE SYNTHASE"/>
    <property type="match status" value="1"/>
</dbReference>
<evidence type="ECO:0000256" key="4">
    <source>
        <dbReference type="ARBA" id="ARBA00023235"/>
    </source>
</evidence>
<comment type="pathway">
    <text evidence="5">Nucleotide-sugar biosynthesis; GDP-L-fucose biosynthesis via de novo pathway; GDP-L-fucose from GDP-alpha-D-mannose: step 2/2.</text>
</comment>
<dbReference type="GO" id="GO:0050577">
    <property type="term" value="F:GDP-L-fucose synthase activity"/>
    <property type="evidence" value="ECO:0007669"/>
    <property type="project" value="UniProtKB-UniRule"/>
</dbReference>
<feature type="binding site" evidence="5">
    <location>
        <position position="189"/>
    </location>
    <ligand>
        <name>substrate</name>
    </ligand>
</feature>
<sequence length="316" mass="34309">MSKNSRIYIAGHTGLIGSAFDRVLAKDGYRNLIKRSHGELELTDGPAVDQFFEAEKPDFVILSAGKVGGIQQNQATPATFIDTNLSIQLNVLKAAHHVGVERLVLFGSSCMYPRECPQPMPETALLTGPPEPTSLPYAISKLAGVQLCLAYNKQYGSQRFIPVIPNSAYGPNDNFNADAGHVLSALMSRFHKAKESGSQSVTVWGTGTPRREFIHSQDIAKAVLHLLSMTGQAIELPVNIGSGTDYSIREVAEAIAQTVGYDGALEWDNSKPDGAPRKLLDSERLRTTGWAPSVDFEAGLADTYDWFMSQGPGREE</sequence>
<evidence type="ECO:0000256" key="1">
    <source>
        <dbReference type="ARBA" id="ARBA00005959"/>
    </source>
</evidence>
<evidence type="ECO:0000256" key="2">
    <source>
        <dbReference type="ARBA" id="ARBA00022857"/>
    </source>
</evidence>
<keyword evidence="5" id="KW-0511">Multifunctional enzyme</keyword>
<dbReference type="PANTHER" id="PTHR43238">
    <property type="entry name" value="GDP-L-FUCOSE SYNTHASE"/>
    <property type="match status" value="1"/>
</dbReference>
<gene>
    <name evidence="5" type="primary">fcl</name>
    <name evidence="7" type="ORF">C0081_10530</name>
</gene>
<keyword evidence="4 5" id="KW-0413">Isomerase</keyword>
<reference evidence="7 8" key="1">
    <citation type="submission" date="2018-01" db="EMBL/GenBank/DDBJ databases">
        <title>The draft genome sequence of Cohaesibacter sp. H1304.</title>
        <authorList>
            <person name="Wang N.-N."/>
            <person name="Du Z.-J."/>
        </authorList>
    </citation>
    <scope>NUCLEOTIDE SEQUENCE [LARGE SCALE GENOMIC DNA]</scope>
    <source>
        <strain evidence="7 8">H1304</strain>
    </source>
</reference>
<dbReference type="Pfam" id="PF01370">
    <property type="entry name" value="Epimerase"/>
    <property type="match status" value="1"/>
</dbReference>
<dbReference type="CDD" id="cd05239">
    <property type="entry name" value="GDP_FS_SDR_e"/>
    <property type="match status" value="1"/>
</dbReference>
<organism evidence="7 8">
    <name type="scientific">Cohaesibacter celericrescens</name>
    <dbReference type="NCBI Taxonomy" id="2067669"/>
    <lineage>
        <taxon>Bacteria</taxon>
        <taxon>Pseudomonadati</taxon>
        <taxon>Pseudomonadota</taxon>
        <taxon>Alphaproteobacteria</taxon>
        <taxon>Hyphomicrobiales</taxon>
        <taxon>Cohaesibacteraceae</taxon>
    </lineage>
</organism>
<feature type="binding site" evidence="5">
    <location>
        <begin position="11"/>
        <end position="17"/>
    </location>
    <ligand>
        <name>NADP(+)</name>
        <dbReference type="ChEBI" id="CHEBI:58349"/>
    </ligand>
</feature>
<feature type="binding site" evidence="5">
    <location>
        <position position="204"/>
    </location>
    <ligand>
        <name>substrate</name>
    </ligand>
</feature>
<dbReference type="Gene3D" id="3.40.50.720">
    <property type="entry name" value="NAD(P)-binding Rossmann-like Domain"/>
    <property type="match status" value="1"/>
</dbReference>
<feature type="active site" description="Proton donor/acceptor" evidence="5">
    <location>
        <position position="137"/>
    </location>
</feature>
<dbReference type="EMBL" id="PKUQ01000017">
    <property type="protein sequence ID" value="PLW77271.1"/>
    <property type="molecule type" value="Genomic_DNA"/>
</dbReference>
<comment type="caution">
    <text evidence="5">Lacks conserved residue(s) required for the propagation of feature annotation.</text>
</comment>
<dbReference type="SUPFAM" id="SSF51735">
    <property type="entry name" value="NAD(P)-binding Rossmann-fold domains"/>
    <property type="match status" value="1"/>
</dbReference>
<dbReference type="AlphaFoldDB" id="A0A2N5XRW7"/>
<evidence type="ECO:0000256" key="5">
    <source>
        <dbReference type="HAMAP-Rule" id="MF_00956"/>
    </source>
</evidence>
<feature type="binding site" evidence="5">
    <location>
        <position position="211"/>
    </location>
    <ligand>
        <name>substrate</name>
    </ligand>
</feature>
<dbReference type="EC" id="1.1.1.271" evidence="5"/>
<dbReference type="GO" id="GO:0016853">
    <property type="term" value="F:isomerase activity"/>
    <property type="evidence" value="ECO:0007669"/>
    <property type="project" value="UniProtKB-KW"/>
</dbReference>
<keyword evidence="3 5" id="KW-0560">Oxidoreductase</keyword>